<dbReference type="InterPro" id="IPR007214">
    <property type="entry name" value="YbaK/aa-tRNA-synth-assoc-dom"/>
</dbReference>
<protein>
    <submittedName>
        <fullName evidence="2">Putative YbaK/prolyl-tRNA synthetase associated region</fullName>
    </submittedName>
</protein>
<dbReference type="Pfam" id="PF04073">
    <property type="entry name" value="tRNA_edit"/>
    <property type="match status" value="1"/>
</dbReference>
<evidence type="ECO:0000313" key="3">
    <source>
        <dbReference type="Proteomes" id="UP000004622"/>
    </source>
</evidence>
<evidence type="ECO:0000313" key="2">
    <source>
        <dbReference type="EMBL" id="EIM77784.1"/>
    </source>
</evidence>
<dbReference type="CDD" id="cd04332">
    <property type="entry name" value="YbaK_like"/>
    <property type="match status" value="1"/>
</dbReference>
<gene>
    <name evidence="2" type="ORF">A33O_01762</name>
</gene>
<reference evidence="2 3" key="1">
    <citation type="journal article" date="2012" name="J. Bacteriol.">
        <title>Genome Sequence of Nitratireductor aquibiodomus Strain RA22.</title>
        <authorList>
            <person name="Singh A."/>
            <person name="Jangir P.K."/>
            <person name="Kumari C."/>
            <person name="Sharma R."/>
        </authorList>
    </citation>
    <scope>NUCLEOTIDE SEQUENCE [LARGE SCALE GENOMIC DNA]</scope>
    <source>
        <strain evidence="2 3">RA22</strain>
    </source>
</reference>
<dbReference type="PATRIC" id="fig|1189611.3.peg.361"/>
<dbReference type="AlphaFoldDB" id="I5C7I2"/>
<organism evidence="2 3">
    <name type="scientific">Nitratireductor aquibiodomus RA22</name>
    <dbReference type="NCBI Taxonomy" id="1189611"/>
    <lineage>
        <taxon>Bacteria</taxon>
        <taxon>Pseudomonadati</taxon>
        <taxon>Pseudomonadota</taxon>
        <taxon>Alphaproteobacteria</taxon>
        <taxon>Hyphomicrobiales</taxon>
        <taxon>Phyllobacteriaceae</taxon>
        <taxon>Nitratireductor</taxon>
    </lineage>
</organism>
<dbReference type="Proteomes" id="UP000004622">
    <property type="component" value="Unassembled WGS sequence"/>
</dbReference>
<dbReference type="GO" id="GO:0002161">
    <property type="term" value="F:aminoacyl-tRNA deacylase activity"/>
    <property type="evidence" value="ECO:0007669"/>
    <property type="project" value="InterPro"/>
</dbReference>
<feature type="domain" description="YbaK/aminoacyl-tRNA synthetase-associated" evidence="1">
    <location>
        <begin position="159"/>
        <end position="271"/>
    </location>
</feature>
<sequence length="285" mass="30842">MRFLIKCGKERTLCPNVARILPAIRIRAAQCDIFPTVTPGKGAFACMPERLFADAGRVYPKDLNDQQAAAGCDSGAALAPASGGMPSLPAFPVPRPAPLAPADRQVDGRIGLCRDILSYQPPAERQGRSRTMGIAMTMHEFLEDSHVRYDVAKHNRTGSSAMTARVSHIPGREMAKGVVLKWDDSYLLAVVPASRQVDLGKVGAIVGDKVVLASEEETAALFPDCEEGAVPVFGAPYRIACMIDDELDTDEDVYFEGGDHRTLVHVSAKGFEQLMYGMPRAQISR</sequence>
<dbReference type="GO" id="GO:0004812">
    <property type="term" value="F:aminoacyl-tRNA ligase activity"/>
    <property type="evidence" value="ECO:0007669"/>
    <property type="project" value="UniProtKB-KW"/>
</dbReference>
<name>I5C7I2_9HYPH</name>
<dbReference type="SUPFAM" id="SSF55826">
    <property type="entry name" value="YbaK/ProRS associated domain"/>
    <property type="match status" value="1"/>
</dbReference>
<keyword evidence="2" id="KW-0436">Ligase</keyword>
<comment type="caution">
    <text evidence="2">The sequence shown here is derived from an EMBL/GenBank/DDBJ whole genome shotgun (WGS) entry which is preliminary data.</text>
</comment>
<dbReference type="STRING" id="204799.GCA_001696575_00487"/>
<dbReference type="EMBL" id="AJXZ01000003">
    <property type="protein sequence ID" value="EIM77784.1"/>
    <property type="molecule type" value="Genomic_DNA"/>
</dbReference>
<evidence type="ECO:0000259" key="1">
    <source>
        <dbReference type="Pfam" id="PF04073"/>
    </source>
</evidence>
<dbReference type="InterPro" id="IPR036754">
    <property type="entry name" value="YbaK/aa-tRNA-synt-asso_dom_sf"/>
</dbReference>
<accession>I5C7I2</accession>
<dbReference type="Gene3D" id="3.90.960.10">
    <property type="entry name" value="YbaK/aminoacyl-tRNA synthetase-associated domain"/>
    <property type="match status" value="1"/>
</dbReference>
<keyword evidence="2" id="KW-0030">Aminoacyl-tRNA synthetase</keyword>
<proteinExistence type="predicted"/>